<feature type="region of interest" description="Disordered" evidence="1">
    <location>
        <begin position="586"/>
        <end position="609"/>
    </location>
</feature>
<dbReference type="AlphaFoldDB" id="A0AAV9IT48"/>
<protein>
    <recommendedName>
        <fullName evidence="4">DNA-directed RNA polymerase III subunit RPC3</fullName>
    </recommendedName>
</protein>
<gene>
    <name evidence="2" type="ORF">CDCA_CDCA04G1286</name>
</gene>
<organism evidence="2 3">
    <name type="scientific">Cyanidium caldarium</name>
    <name type="common">Red alga</name>
    <dbReference type="NCBI Taxonomy" id="2771"/>
    <lineage>
        <taxon>Eukaryota</taxon>
        <taxon>Rhodophyta</taxon>
        <taxon>Bangiophyceae</taxon>
        <taxon>Cyanidiales</taxon>
        <taxon>Cyanidiaceae</taxon>
        <taxon>Cyanidium</taxon>
    </lineage>
</organism>
<feature type="compositionally biased region" description="Low complexity" evidence="1">
    <location>
        <begin position="596"/>
        <end position="607"/>
    </location>
</feature>
<evidence type="ECO:0000313" key="3">
    <source>
        <dbReference type="Proteomes" id="UP001301350"/>
    </source>
</evidence>
<reference evidence="2 3" key="1">
    <citation type="submission" date="2022-07" db="EMBL/GenBank/DDBJ databases">
        <title>Genome-wide signatures of adaptation to extreme environments.</title>
        <authorList>
            <person name="Cho C.H."/>
            <person name="Yoon H.S."/>
        </authorList>
    </citation>
    <scope>NUCLEOTIDE SEQUENCE [LARGE SCALE GENOMIC DNA]</scope>
    <source>
        <strain evidence="2 3">DBV 063 E5</strain>
    </source>
</reference>
<feature type="region of interest" description="Disordered" evidence="1">
    <location>
        <begin position="267"/>
        <end position="334"/>
    </location>
</feature>
<comment type="caution">
    <text evidence="2">The sequence shown here is derived from an EMBL/GenBank/DDBJ whole genome shotgun (WGS) entry which is preliminary data.</text>
</comment>
<evidence type="ECO:0000313" key="2">
    <source>
        <dbReference type="EMBL" id="KAK4535261.1"/>
    </source>
</evidence>
<evidence type="ECO:0000256" key="1">
    <source>
        <dbReference type="SAM" id="MobiDB-lite"/>
    </source>
</evidence>
<dbReference type="EMBL" id="JANCYW010000004">
    <property type="protein sequence ID" value="KAK4535261.1"/>
    <property type="molecule type" value="Genomic_DNA"/>
</dbReference>
<name>A0AAV9IT48_CYACA</name>
<dbReference type="Proteomes" id="UP001301350">
    <property type="component" value="Unassembled WGS sequence"/>
</dbReference>
<sequence length="733" mass="80259">MWRELDSLVESLVDEVSDQLEAAVLRHLLQCPGATWSDVRRAVGRPARLDWQRWSGGAASKEEGAAEETASARVQQALAHWIRVGVVRYAFRSVMRLGEPCEYSVDRAALLRTLGFPELYGYVARLYSRAGIGEAANRSAAAAQRPRSKRLARETGERDNCDWAGALVCMCLSPSATASLGEVMEALSTLGVAASSSQQCIPDMLALGMLQAADGVSSAMRPVIETAARQIHSLRKTQLHAGATGNIGPRSTLAVIERRVQEVAVGRNDAEPGEEMQRDTNARTTSAVAADRPTRLAKRRPVKASVEPSARGDNASVPKMNGGPPDDASMMPERHAAGSGVADHQLLSLNRRFLEDCLRHLRMAEYAATQLCDLTASPPLADRLAADGALTRAQANAVMNALLHLTRVTKHTATSRKPEPDGSCTGRGFTAGQVWATLTHTFCAPPAAAVRSISLELVEVVLEEYADRRLGLVQCVVYPHSRRYEACETRLLEQTRIAHVEALLVAAGDPYSRRVWRMVLECGPVPTKWCEDHALLPARTVRAYLLHLLGDGWVTAGDAQANVGAVPRRPGLWSAVAATTGKREQATVRPRRRATRALPARAAATSRAENDEVMDMEEAHALPMPSAPPLRSTAEDVPCTSDMWFVDLETVYSTCTRICLQSLHNILLQLRDKDRLMRGLQSVLQATNKSGMDPRDLDESQRLARQVQRQRRHLLESYAQLLQVLLLYWDADC</sequence>
<proteinExistence type="predicted"/>
<accession>A0AAV9IT48</accession>
<evidence type="ECO:0008006" key="4">
    <source>
        <dbReference type="Google" id="ProtNLM"/>
    </source>
</evidence>
<keyword evidence="3" id="KW-1185">Reference proteome</keyword>